<protein>
    <submittedName>
        <fullName evidence="1">Uncharacterized protein</fullName>
    </submittedName>
</protein>
<evidence type="ECO:0000313" key="2">
    <source>
        <dbReference type="Proteomes" id="UP000299102"/>
    </source>
</evidence>
<evidence type="ECO:0000313" key="1">
    <source>
        <dbReference type="EMBL" id="GBP83943.1"/>
    </source>
</evidence>
<proteinExistence type="predicted"/>
<comment type="caution">
    <text evidence="1">The sequence shown here is derived from an EMBL/GenBank/DDBJ whole genome shotgun (WGS) entry which is preliminary data.</text>
</comment>
<keyword evidence="2" id="KW-1185">Reference proteome</keyword>
<dbReference type="AlphaFoldDB" id="A0A4C1Z9W1"/>
<reference evidence="1 2" key="1">
    <citation type="journal article" date="2019" name="Commun. Biol.">
        <title>The bagworm genome reveals a unique fibroin gene that provides high tensile strength.</title>
        <authorList>
            <person name="Kono N."/>
            <person name="Nakamura H."/>
            <person name="Ohtoshi R."/>
            <person name="Tomita M."/>
            <person name="Numata K."/>
            <person name="Arakawa K."/>
        </authorList>
    </citation>
    <scope>NUCLEOTIDE SEQUENCE [LARGE SCALE GENOMIC DNA]</scope>
</reference>
<gene>
    <name evidence="1" type="ORF">EVAR_66513_1</name>
</gene>
<dbReference type="OrthoDB" id="8193815at2759"/>
<organism evidence="1 2">
    <name type="scientific">Eumeta variegata</name>
    <name type="common">Bagworm moth</name>
    <name type="synonym">Eumeta japonica</name>
    <dbReference type="NCBI Taxonomy" id="151549"/>
    <lineage>
        <taxon>Eukaryota</taxon>
        <taxon>Metazoa</taxon>
        <taxon>Ecdysozoa</taxon>
        <taxon>Arthropoda</taxon>
        <taxon>Hexapoda</taxon>
        <taxon>Insecta</taxon>
        <taxon>Pterygota</taxon>
        <taxon>Neoptera</taxon>
        <taxon>Endopterygota</taxon>
        <taxon>Lepidoptera</taxon>
        <taxon>Glossata</taxon>
        <taxon>Ditrysia</taxon>
        <taxon>Tineoidea</taxon>
        <taxon>Psychidae</taxon>
        <taxon>Oiketicinae</taxon>
        <taxon>Eumeta</taxon>
    </lineage>
</organism>
<dbReference type="EMBL" id="BGZK01001650">
    <property type="protein sequence ID" value="GBP83943.1"/>
    <property type="molecule type" value="Genomic_DNA"/>
</dbReference>
<sequence>MELAAFYAVFCTRQVFRGHLGYFDDFSTSPSYLRAPDALRSGLNSLPLLNLRAIRKKKCRQTSEKGADDFIKIAGRAWMNLAREREIWKEKEATFTQTGSTYQEDN</sequence>
<dbReference type="Proteomes" id="UP000299102">
    <property type="component" value="Unassembled WGS sequence"/>
</dbReference>
<accession>A0A4C1Z9W1</accession>
<name>A0A4C1Z9W1_EUMVA</name>